<dbReference type="GO" id="GO:0016787">
    <property type="term" value="F:hydrolase activity"/>
    <property type="evidence" value="ECO:0007669"/>
    <property type="project" value="UniProtKB-KW"/>
</dbReference>
<dbReference type="EMBL" id="JBHUIO010000011">
    <property type="protein sequence ID" value="MFD2172129.1"/>
    <property type="molecule type" value="Genomic_DNA"/>
</dbReference>
<evidence type="ECO:0000256" key="2">
    <source>
        <dbReference type="SAM" id="Phobius"/>
    </source>
</evidence>
<dbReference type="PANTHER" id="PTHR40031:SF1">
    <property type="entry name" value="MEMBRANE-BOUND METAL-DEPENDENT HYDROLASE"/>
    <property type="match status" value="1"/>
</dbReference>
<evidence type="ECO:0000256" key="1">
    <source>
        <dbReference type="SAM" id="MobiDB-lite"/>
    </source>
</evidence>
<dbReference type="PANTHER" id="PTHR40031">
    <property type="entry name" value="HYPOTHETICAL MEMBRANE SPANNING PROTEIN"/>
    <property type="match status" value="1"/>
</dbReference>
<feature type="transmembrane region" description="Helical" evidence="2">
    <location>
        <begin position="132"/>
        <end position="154"/>
    </location>
</feature>
<proteinExistence type="predicted"/>
<keyword evidence="2" id="KW-0812">Transmembrane</keyword>
<feature type="transmembrane region" description="Helical" evidence="2">
    <location>
        <begin position="160"/>
        <end position="182"/>
    </location>
</feature>
<evidence type="ECO:0000313" key="3">
    <source>
        <dbReference type="EMBL" id="MFD2172129.1"/>
    </source>
</evidence>
<dbReference type="RefSeq" id="WP_386049503.1">
    <property type="nucleotide sequence ID" value="NZ_JBHUIO010000011.1"/>
</dbReference>
<comment type="caution">
    <text evidence="3">The sequence shown here is derived from an EMBL/GenBank/DDBJ whole genome shotgun (WGS) entry which is preliminary data.</text>
</comment>
<gene>
    <name evidence="3" type="ORF">ACFSOY_19360</name>
</gene>
<sequence>MDNVTHALHGLALYAVAATDPSIANDPTAMSAVLWAASLGSQAPDFDFVVRLFGGNVAYLKHHRGITHSLPAWLLWPTCLALALWLFFPDHFGLLWWWSFLGVVVHVGMDLLTTYGTVAFWPISKRRYGWDILMIVDVVLWALGALGIFLWWQGVSPEQVLLATLVPAGLYLLVRVTVQLMLRRRVRQFYRQSGIEIGRISVIPFLGLFRWNLVAESETGYETGTAHLRKGIAIHRKYAKNKVDAAREELERSQVYQVFSWFARHLFVEVKRAEDGQLRAEMADLTFGFQDRLPLSAQVTLDAEGSVIEERLMRKPVKVRAGKQKAQNGSANKNHDAN</sequence>
<keyword evidence="3" id="KW-0378">Hydrolase</keyword>
<accession>A0ABW5A2H0</accession>
<keyword evidence="4" id="KW-1185">Reference proteome</keyword>
<keyword evidence="2" id="KW-1133">Transmembrane helix</keyword>
<dbReference type="Pfam" id="PF04307">
    <property type="entry name" value="YdjM"/>
    <property type="match status" value="1"/>
</dbReference>
<protein>
    <submittedName>
        <fullName evidence="3">Metal-dependent hydrolase</fullName>
    </submittedName>
</protein>
<dbReference type="InterPro" id="IPR053170">
    <property type="entry name" value="Transcription_regulator"/>
</dbReference>
<feature type="transmembrane region" description="Helical" evidence="2">
    <location>
        <begin position="70"/>
        <end position="88"/>
    </location>
</feature>
<keyword evidence="2" id="KW-0472">Membrane</keyword>
<name>A0ABW5A2H0_9BACL</name>
<feature type="region of interest" description="Disordered" evidence="1">
    <location>
        <begin position="318"/>
        <end position="338"/>
    </location>
</feature>
<evidence type="ECO:0000313" key="4">
    <source>
        <dbReference type="Proteomes" id="UP001597343"/>
    </source>
</evidence>
<feature type="transmembrane region" description="Helical" evidence="2">
    <location>
        <begin position="94"/>
        <end position="120"/>
    </location>
</feature>
<dbReference type="InterPro" id="IPR007404">
    <property type="entry name" value="YdjM-like"/>
</dbReference>
<organism evidence="3 4">
    <name type="scientific">Tumebacillus lipolyticus</name>
    <dbReference type="NCBI Taxonomy" id="1280370"/>
    <lineage>
        <taxon>Bacteria</taxon>
        <taxon>Bacillati</taxon>
        <taxon>Bacillota</taxon>
        <taxon>Bacilli</taxon>
        <taxon>Bacillales</taxon>
        <taxon>Alicyclobacillaceae</taxon>
        <taxon>Tumebacillus</taxon>
    </lineage>
</organism>
<dbReference type="Proteomes" id="UP001597343">
    <property type="component" value="Unassembled WGS sequence"/>
</dbReference>
<reference evidence="4" key="1">
    <citation type="journal article" date="2019" name="Int. J. Syst. Evol. Microbiol.">
        <title>The Global Catalogue of Microorganisms (GCM) 10K type strain sequencing project: providing services to taxonomists for standard genome sequencing and annotation.</title>
        <authorList>
            <consortium name="The Broad Institute Genomics Platform"/>
            <consortium name="The Broad Institute Genome Sequencing Center for Infectious Disease"/>
            <person name="Wu L."/>
            <person name="Ma J."/>
        </authorList>
    </citation>
    <scope>NUCLEOTIDE SEQUENCE [LARGE SCALE GENOMIC DNA]</scope>
    <source>
        <strain evidence="4">CGMCC 1.13574</strain>
    </source>
</reference>